<organism evidence="2 3">
    <name type="scientific">Alsobacter metallidurans</name>
    <dbReference type="NCBI Taxonomy" id="340221"/>
    <lineage>
        <taxon>Bacteria</taxon>
        <taxon>Pseudomonadati</taxon>
        <taxon>Pseudomonadota</taxon>
        <taxon>Alphaproteobacteria</taxon>
        <taxon>Hyphomicrobiales</taxon>
        <taxon>Alsobacteraceae</taxon>
        <taxon>Alsobacter</taxon>
    </lineage>
</organism>
<evidence type="ECO:0000313" key="3">
    <source>
        <dbReference type="Proteomes" id="UP000603912"/>
    </source>
</evidence>
<gene>
    <name evidence="2" type="ORF">GCM10007036_44310</name>
</gene>
<reference evidence="2" key="2">
    <citation type="submission" date="2020-09" db="EMBL/GenBank/DDBJ databases">
        <authorList>
            <person name="Sun Q."/>
            <person name="Zhou Y."/>
        </authorList>
    </citation>
    <scope>NUCLEOTIDE SEQUENCE</scope>
    <source>
        <strain evidence="2">CGMCC 1.12214</strain>
    </source>
</reference>
<dbReference type="RefSeq" id="WP_188519986.1">
    <property type="nucleotide sequence ID" value="NZ_BMES01000003.1"/>
</dbReference>
<reference evidence="2" key="1">
    <citation type="journal article" date="2014" name="Int. J. Syst. Evol. Microbiol.">
        <title>Complete genome sequence of Corynebacterium casei LMG S-19264T (=DSM 44701T), isolated from a smear-ripened cheese.</title>
        <authorList>
            <consortium name="US DOE Joint Genome Institute (JGI-PGF)"/>
            <person name="Walter F."/>
            <person name="Albersmeier A."/>
            <person name="Kalinowski J."/>
            <person name="Ruckert C."/>
        </authorList>
    </citation>
    <scope>NUCLEOTIDE SEQUENCE</scope>
    <source>
        <strain evidence="2">CGMCC 1.12214</strain>
    </source>
</reference>
<dbReference type="Pfam" id="PF05235">
    <property type="entry name" value="CHAD"/>
    <property type="match status" value="1"/>
</dbReference>
<dbReference type="SMART" id="SM00880">
    <property type="entry name" value="CHAD"/>
    <property type="match status" value="1"/>
</dbReference>
<dbReference type="AlphaFoldDB" id="A0A917MJZ6"/>
<dbReference type="EMBL" id="BMES01000003">
    <property type="protein sequence ID" value="GGH32443.1"/>
    <property type="molecule type" value="Genomic_DNA"/>
</dbReference>
<dbReference type="Gene3D" id="1.40.20.10">
    <property type="entry name" value="CHAD domain"/>
    <property type="match status" value="1"/>
</dbReference>
<evidence type="ECO:0000259" key="1">
    <source>
        <dbReference type="PROSITE" id="PS51708"/>
    </source>
</evidence>
<dbReference type="InterPro" id="IPR038186">
    <property type="entry name" value="CHAD_dom_sf"/>
</dbReference>
<feature type="domain" description="CHAD" evidence="1">
    <location>
        <begin position="1"/>
        <end position="269"/>
    </location>
</feature>
<protein>
    <recommendedName>
        <fullName evidence="1">CHAD domain-containing protein</fullName>
    </recommendedName>
</protein>
<dbReference type="Proteomes" id="UP000603912">
    <property type="component" value="Unassembled WGS sequence"/>
</dbReference>
<dbReference type="PROSITE" id="PS51708">
    <property type="entry name" value="CHAD"/>
    <property type="match status" value="1"/>
</dbReference>
<accession>A0A917MJZ6</accession>
<evidence type="ECO:0000313" key="2">
    <source>
        <dbReference type="EMBL" id="GGH32443.1"/>
    </source>
</evidence>
<comment type="caution">
    <text evidence="2">The sequence shown here is derived from an EMBL/GenBank/DDBJ whole genome shotgun (WGS) entry which is preliminary data.</text>
</comment>
<name>A0A917MJZ6_9HYPH</name>
<sequence length="282" mass="30635">MARTIDLSEAFDLHRLALRDALAHGDRDLGVHGARRAIKALRALLRLVRPSGSDDPRRFQVRALDAELKALADALATARDLRVAAATALSLVDEVDDEAARAALTRLAAEWLGEAARRETASDHLGAEQARRSEAAIAEHLAALPLSASRGDVARAVAGVYAKARRLLRTGLRADDPDVLHEARRNLVRLQIHVQALGPALGGRMRKLGRQAGRLRQVLGEHHDLAELERRLDGSGVGSRLLGRLVHHVEARAEALAETAALQGGKALRRRPKAVRRKLKRA</sequence>
<keyword evidence="3" id="KW-1185">Reference proteome</keyword>
<proteinExistence type="predicted"/>
<dbReference type="InterPro" id="IPR007899">
    <property type="entry name" value="CHAD_dom"/>
</dbReference>